<dbReference type="RefSeq" id="XP_056683487.1">
    <property type="nucleotide sequence ID" value="XM_056827509.1"/>
</dbReference>
<protein>
    <submittedName>
        <fullName evidence="2 3">Pyruvate dehydrogenase E1 component subunit alpha, mitochondrial isoform X1</fullName>
    </submittedName>
</protein>
<dbReference type="Proteomes" id="UP000813463">
    <property type="component" value="Chromosome 4"/>
</dbReference>
<sequence length="126" mass="14239">MCPPESCARCTQGYVAHNYDVVLLELHTGRVPVDTKRPQGEGLLLSWERDPIERVRKLLLAQDISVEKDLKLILACRYWKGGQELKDADEAIAKAKIICDSTRVPDNPDRFTNIYMKGYGYTGPCV</sequence>
<gene>
    <name evidence="2 3 4 5 6 7 8 9 10 11" type="primary">LOC110804063</name>
</gene>
<organism evidence="1 9">
    <name type="scientific">Spinacia oleracea</name>
    <name type="common">Spinach</name>
    <dbReference type="NCBI Taxonomy" id="3562"/>
    <lineage>
        <taxon>Eukaryota</taxon>
        <taxon>Viridiplantae</taxon>
        <taxon>Streptophyta</taxon>
        <taxon>Embryophyta</taxon>
        <taxon>Tracheophyta</taxon>
        <taxon>Spermatophyta</taxon>
        <taxon>Magnoliopsida</taxon>
        <taxon>eudicotyledons</taxon>
        <taxon>Gunneridae</taxon>
        <taxon>Pentapetalae</taxon>
        <taxon>Caryophyllales</taxon>
        <taxon>Chenopodiaceae</taxon>
        <taxon>Chenopodioideae</taxon>
        <taxon>Anserineae</taxon>
        <taxon>Spinacia</taxon>
    </lineage>
</organism>
<dbReference type="RefSeq" id="XP_056683490.1">
    <property type="nucleotide sequence ID" value="XM_056827512.1"/>
</dbReference>
<evidence type="ECO:0000313" key="3">
    <source>
        <dbReference type="RefSeq" id="XP_056683486.1"/>
    </source>
</evidence>
<keyword evidence="2 3" id="KW-0670">Pyruvate</keyword>
<dbReference type="RefSeq" id="XP_056683493.1">
    <property type="nucleotide sequence ID" value="XM_056827515.1"/>
</dbReference>
<evidence type="ECO:0000313" key="4">
    <source>
        <dbReference type="RefSeq" id="XP_056683487.1"/>
    </source>
</evidence>
<evidence type="ECO:0000313" key="10">
    <source>
        <dbReference type="RefSeq" id="XP_056683493.1"/>
    </source>
</evidence>
<evidence type="ECO:0000313" key="6">
    <source>
        <dbReference type="RefSeq" id="XP_056683489.1"/>
    </source>
</evidence>
<evidence type="ECO:0000313" key="2">
    <source>
        <dbReference type="RefSeq" id="XP_056683485.1"/>
    </source>
</evidence>
<proteinExistence type="predicted"/>
<dbReference type="GeneID" id="110804063"/>
<dbReference type="RefSeq" id="XP_056683495.1">
    <property type="nucleotide sequence ID" value="XM_056827517.1"/>
</dbReference>
<evidence type="ECO:0000313" key="9">
    <source>
        <dbReference type="RefSeq" id="XP_056683492.1"/>
    </source>
</evidence>
<dbReference type="RefSeq" id="XP_056683491.1">
    <property type="nucleotide sequence ID" value="XM_056827513.1"/>
</dbReference>
<dbReference type="RefSeq" id="XP_056683486.1">
    <property type="nucleotide sequence ID" value="XM_056827508.1"/>
</dbReference>
<keyword evidence="1" id="KW-1185">Reference proteome</keyword>
<evidence type="ECO:0000313" key="5">
    <source>
        <dbReference type="RefSeq" id="XP_056683488.1"/>
    </source>
</evidence>
<dbReference type="RefSeq" id="XP_056683492.1">
    <property type="nucleotide sequence ID" value="XM_056827514.1"/>
</dbReference>
<evidence type="ECO:0000313" key="11">
    <source>
        <dbReference type="RefSeq" id="XP_056683495.1"/>
    </source>
</evidence>
<reference evidence="2 3" key="2">
    <citation type="submission" date="2025-05" db="UniProtKB">
        <authorList>
            <consortium name="RefSeq"/>
        </authorList>
    </citation>
    <scope>IDENTIFICATION</scope>
    <source>
        <tissue evidence="2 3">Leaf</tissue>
    </source>
</reference>
<dbReference type="RefSeq" id="XP_056683489.1">
    <property type="nucleotide sequence ID" value="XM_056827511.1"/>
</dbReference>
<dbReference type="RefSeq" id="XP_056683488.1">
    <property type="nucleotide sequence ID" value="XM_056827510.1"/>
</dbReference>
<dbReference type="RefSeq" id="XP_056683485.1">
    <property type="nucleotide sequence ID" value="XM_056827507.1"/>
</dbReference>
<evidence type="ECO:0000313" key="8">
    <source>
        <dbReference type="RefSeq" id="XP_056683491.1"/>
    </source>
</evidence>
<name>A0ABM3QJF0_SPIOL</name>
<reference evidence="1" key="1">
    <citation type="journal article" date="2021" name="Nat. Commun.">
        <title>Genomic analyses provide insights into spinach domestication and the genetic basis of agronomic traits.</title>
        <authorList>
            <person name="Cai X."/>
            <person name="Sun X."/>
            <person name="Xu C."/>
            <person name="Sun H."/>
            <person name="Wang X."/>
            <person name="Ge C."/>
            <person name="Zhang Z."/>
            <person name="Wang Q."/>
            <person name="Fei Z."/>
            <person name="Jiao C."/>
            <person name="Wang Q."/>
        </authorList>
    </citation>
    <scope>NUCLEOTIDE SEQUENCE [LARGE SCALE GENOMIC DNA]</scope>
    <source>
        <strain evidence="1">cv. Varoflay</strain>
    </source>
</reference>
<evidence type="ECO:0000313" key="1">
    <source>
        <dbReference type="Proteomes" id="UP000813463"/>
    </source>
</evidence>
<accession>A0ABM3QJF0</accession>
<evidence type="ECO:0000313" key="7">
    <source>
        <dbReference type="RefSeq" id="XP_056683490.1"/>
    </source>
</evidence>